<dbReference type="SUPFAM" id="SSF53850">
    <property type="entry name" value="Periplasmic binding protein-like II"/>
    <property type="match status" value="1"/>
</dbReference>
<reference evidence="3 4" key="1">
    <citation type="journal article" date="2023" name="Syst. Appl. Microbiol.">
        <title>Agrobacterium cucumeris sp. nov. isolated from crazy roots on cucumber (Cucumis sativus).</title>
        <authorList>
            <person name="Warabieda M."/>
            <person name="Kuzmanovic N."/>
            <person name="Trzcinski P."/>
            <person name="Pulawska J."/>
        </authorList>
    </citation>
    <scope>NUCLEOTIDE SEQUENCE [LARGE SCALE GENOMIC DNA]</scope>
    <source>
        <strain evidence="3 4">O132</strain>
    </source>
</reference>
<accession>A0ABY8RWY4</accession>
<organism evidence="3 4">
    <name type="scientific">Agrobacterium cucumeris</name>
    <dbReference type="NCBI Taxonomy" id="2862866"/>
    <lineage>
        <taxon>Bacteria</taxon>
        <taxon>Pseudomonadati</taxon>
        <taxon>Pseudomonadota</taxon>
        <taxon>Alphaproteobacteria</taxon>
        <taxon>Hyphomicrobiales</taxon>
        <taxon>Rhizobiaceae</taxon>
        <taxon>Rhizobium/Agrobacterium group</taxon>
        <taxon>Agrobacterium</taxon>
    </lineage>
</organism>
<dbReference type="EMBL" id="CP080389">
    <property type="protein sequence ID" value="WHO11643.1"/>
    <property type="molecule type" value="Genomic_DNA"/>
</dbReference>
<evidence type="ECO:0000256" key="2">
    <source>
        <dbReference type="ARBA" id="ARBA00022764"/>
    </source>
</evidence>
<evidence type="ECO:0000313" key="3">
    <source>
        <dbReference type="EMBL" id="WHO11643.1"/>
    </source>
</evidence>
<sequence length="350" mass="38430">MTRFVTAILLGGALAGFPANGFSRDFTVNTAGGVYSDMLHKHFFEPFGQQNGLSKVLDNKGEARWGGLKAMIDTNQRPYDVVETEIYEQMRACDEGLFVKLDLVKLGIADKLNPDSIFPCGVGVGITAVTVVSREGTFPEKPKTIEDFFNLAKFPGKRGLRATAQFSLELALLADGVEPSELYAVMATTEGLDRAFAKLGTIKQQLVFWESGAQSVQLLTGGDVAMSTGYSHRVAAANLNGEKLDMTWDRAFLNHDAFAILDGAEHADLAVKFLQFYADPKREAEFIKEMPMGPAMKETINYLSPDLIKLLPVGDNIKTALDASSPEALAFWLDNGDRITRRWTAWKTSK</sequence>
<evidence type="ECO:0000256" key="1">
    <source>
        <dbReference type="ARBA" id="ARBA00022729"/>
    </source>
</evidence>
<dbReference type="PANTHER" id="PTHR30222:SF2">
    <property type="entry name" value="ABC TRANSPORTER SUBSTRATE-BINDING PROTEIN"/>
    <property type="match status" value="1"/>
</dbReference>
<geneLocation type="plasmid" evidence="3 4">
    <name>pO132a</name>
</geneLocation>
<keyword evidence="1" id="KW-0732">Signal</keyword>
<protein>
    <submittedName>
        <fullName evidence="3">Extracellular solute-binding protein</fullName>
    </submittedName>
</protein>
<dbReference type="PANTHER" id="PTHR30222">
    <property type="entry name" value="SPERMIDINE/PUTRESCINE-BINDING PERIPLASMIC PROTEIN"/>
    <property type="match status" value="1"/>
</dbReference>
<name>A0ABY8RWY4_9HYPH</name>
<dbReference type="Pfam" id="PF13416">
    <property type="entry name" value="SBP_bac_8"/>
    <property type="match status" value="1"/>
</dbReference>
<keyword evidence="4" id="KW-1185">Reference proteome</keyword>
<dbReference type="RefSeq" id="WP_269704236.1">
    <property type="nucleotide sequence ID" value="NZ_CP080389.1"/>
</dbReference>
<keyword evidence="3" id="KW-0614">Plasmid</keyword>
<dbReference type="InterPro" id="IPR006059">
    <property type="entry name" value="SBP"/>
</dbReference>
<evidence type="ECO:0000313" key="4">
    <source>
        <dbReference type="Proteomes" id="UP001225611"/>
    </source>
</evidence>
<dbReference type="Proteomes" id="UP001225611">
    <property type="component" value="Plasmid pO132a"/>
</dbReference>
<keyword evidence="2" id="KW-0574">Periplasm</keyword>
<proteinExistence type="predicted"/>
<dbReference type="Gene3D" id="3.40.190.10">
    <property type="entry name" value="Periplasmic binding protein-like II"/>
    <property type="match status" value="2"/>
</dbReference>
<gene>
    <name evidence="3" type="ORF">KZ699_24845</name>
</gene>